<reference evidence="2 3" key="1">
    <citation type="journal article" date="2016" name="Int. J. Syst. Evol. Microbiol.">
        <title>Agromyces aureus sp. nov., isolated from the rhizosphere of Salix caprea L. grown in a heavy-metal-contaminated soil.</title>
        <authorList>
            <person name="Corretto E."/>
            <person name="Antonielli L."/>
            <person name="Sessitsch A."/>
            <person name="Compant S."/>
            <person name="Gorfer M."/>
            <person name="Kuffner M."/>
            <person name="Brader G."/>
        </authorList>
    </citation>
    <scope>NUCLEOTIDE SEQUENCE [LARGE SCALE GENOMIC DNA]</scope>
    <source>
        <strain evidence="2 3">AR33</strain>
    </source>
</reference>
<dbReference type="Proteomes" id="UP000078437">
    <property type="component" value="Chromosome"/>
</dbReference>
<feature type="chain" id="PRO_5008249356" description="WxL domain-containing protein" evidence="1">
    <location>
        <begin position="29"/>
        <end position="206"/>
    </location>
</feature>
<feature type="signal peptide" evidence="1">
    <location>
        <begin position="1"/>
        <end position="28"/>
    </location>
</feature>
<gene>
    <name evidence="2" type="ORF">ATC03_04755</name>
</gene>
<dbReference type="AlphaFoldDB" id="A0A191WD01"/>
<name>A0A191WD01_9MICO</name>
<dbReference type="OrthoDB" id="3696279at2"/>
<organism evidence="2 3">
    <name type="scientific">Agromyces aureus</name>
    <dbReference type="NCBI Taxonomy" id="453304"/>
    <lineage>
        <taxon>Bacteria</taxon>
        <taxon>Bacillati</taxon>
        <taxon>Actinomycetota</taxon>
        <taxon>Actinomycetes</taxon>
        <taxon>Micrococcales</taxon>
        <taxon>Microbacteriaceae</taxon>
        <taxon>Agromyces</taxon>
    </lineage>
</organism>
<dbReference type="RefSeq" id="WP_067873764.1">
    <property type="nucleotide sequence ID" value="NZ_CP013979.1"/>
</dbReference>
<dbReference type="KEGG" id="agy:ATC03_04755"/>
<evidence type="ECO:0000256" key="1">
    <source>
        <dbReference type="SAM" id="SignalP"/>
    </source>
</evidence>
<proteinExistence type="predicted"/>
<dbReference type="STRING" id="453304.ATC03_04755"/>
<reference evidence="3" key="2">
    <citation type="submission" date="2016-01" db="EMBL/GenBank/DDBJ databases">
        <title>Complete genome sequence of Agromyces aureus AR33T and comparison with related organisms.</title>
        <authorList>
            <person name="Corretto E."/>
            <person name="Antonielli L."/>
            <person name="Sessitsch A."/>
            <person name="Brader G."/>
        </authorList>
    </citation>
    <scope>NUCLEOTIDE SEQUENCE [LARGE SCALE GENOMIC DNA]</scope>
    <source>
        <strain evidence="3">AR33</strain>
    </source>
</reference>
<accession>A0A191WD01</accession>
<evidence type="ECO:0000313" key="2">
    <source>
        <dbReference type="EMBL" id="ANJ26141.1"/>
    </source>
</evidence>
<evidence type="ECO:0008006" key="4">
    <source>
        <dbReference type="Google" id="ProtNLM"/>
    </source>
</evidence>
<evidence type="ECO:0000313" key="3">
    <source>
        <dbReference type="Proteomes" id="UP000078437"/>
    </source>
</evidence>
<protein>
    <recommendedName>
        <fullName evidence="4">WxL domain-containing protein</fullName>
    </recommendedName>
</protein>
<dbReference type="EMBL" id="CP013979">
    <property type="protein sequence ID" value="ANJ26141.1"/>
    <property type="molecule type" value="Genomic_DNA"/>
</dbReference>
<keyword evidence="1" id="KW-0732">Signal</keyword>
<sequence length="206" mass="20837">MKRSDLLRCSAAIAGTLALMGAATAAFAEETHGEGIVEVGVEVAEISEPGTLALTVAGTSAVLTETGEGELIREFTGTLPAVTVTDTRSPDEIPQGAYWYVLGSATDFVGATGQAPIDAGHLGWTPAMIDGGESGLVGEGDPVGTVLDPGPNNVGLVDQELLAAAWDSGDVASDGQWTATAELVLRTPASVASGDYSSSLTLSLFE</sequence>
<keyword evidence="3" id="KW-1185">Reference proteome</keyword>